<dbReference type="InterPro" id="IPR003717">
    <property type="entry name" value="RecO"/>
</dbReference>
<dbReference type="NCBIfam" id="TIGR00613">
    <property type="entry name" value="reco"/>
    <property type="match status" value="1"/>
</dbReference>
<dbReference type="PANTHER" id="PTHR33991:SF1">
    <property type="entry name" value="DNA REPAIR PROTEIN RECO"/>
    <property type="match status" value="1"/>
</dbReference>
<keyword evidence="5 7" id="KW-0234">DNA repair</keyword>
<evidence type="ECO:0000256" key="6">
    <source>
        <dbReference type="ARBA" id="ARBA00033409"/>
    </source>
</evidence>
<proteinExistence type="inferred from homology"/>
<comment type="function">
    <text evidence="7">Involved in DNA repair and RecF pathway recombination.</text>
</comment>
<dbReference type="InterPro" id="IPR022572">
    <property type="entry name" value="DNA_rep/recomb_RecO_N"/>
</dbReference>
<evidence type="ECO:0000256" key="7">
    <source>
        <dbReference type="HAMAP-Rule" id="MF_00201"/>
    </source>
</evidence>
<comment type="similarity">
    <text evidence="1 7">Belongs to the RecO family.</text>
</comment>
<keyword evidence="3 7" id="KW-0227">DNA damage</keyword>
<name>A0ABR7MU78_9FIRM</name>
<evidence type="ECO:0000256" key="3">
    <source>
        <dbReference type="ARBA" id="ARBA00022763"/>
    </source>
</evidence>
<accession>A0ABR7MU78</accession>
<dbReference type="Gene3D" id="2.40.50.140">
    <property type="entry name" value="Nucleic acid-binding proteins"/>
    <property type="match status" value="1"/>
</dbReference>
<gene>
    <name evidence="7 9" type="primary">recO</name>
    <name evidence="9" type="ORF">H8700_04830</name>
</gene>
<evidence type="ECO:0000256" key="4">
    <source>
        <dbReference type="ARBA" id="ARBA00023172"/>
    </source>
</evidence>
<dbReference type="HAMAP" id="MF_00201">
    <property type="entry name" value="RecO"/>
    <property type="match status" value="1"/>
</dbReference>
<evidence type="ECO:0000256" key="2">
    <source>
        <dbReference type="ARBA" id="ARBA00021310"/>
    </source>
</evidence>
<dbReference type="InterPro" id="IPR012340">
    <property type="entry name" value="NA-bd_OB-fold"/>
</dbReference>
<dbReference type="Pfam" id="PF02565">
    <property type="entry name" value="RecO_C"/>
    <property type="match status" value="1"/>
</dbReference>
<dbReference type="Pfam" id="PF11967">
    <property type="entry name" value="RecO_N"/>
    <property type="match status" value="1"/>
</dbReference>
<reference evidence="9 10" key="1">
    <citation type="submission" date="2020-08" db="EMBL/GenBank/DDBJ databases">
        <title>Genome public.</title>
        <authorList>
            <person name="Liu C."/>
            <person name="Sun Q."/>
        </authorList>
    </citation>
    <scope>NUCLEOTIDE SEQUENCE [LARGE SCALE GENOMIC DNA]</scope>
    <source>
        <strain evidence="9 10">BX3</strain>
    </source>
</reference>
<dbReference type="Proteomes" id="UP000637513">
    <property type="component" value="Unassembled WGS sequence"/>
</dbReference>
<dbReference type="InterPro" id="IPR037278">
    <property type="entry name" value="ARFGAP/RecO"/>
</dbReference>
<sequence>MREPVTVTGMILTASPIKEYDRRVEILTRERGRISAFAQGARKASSTLAACTIPFTFGEFSLYEGRNSYNVKSGIIQKFFEDITIDYDMTCYASYFAEMAQHFTRENMEASQELLLLYMTLIAMQKGKVSLPLVRVIYEMRMMQMQGQGLELFECLFCHKPGTHMVYFSAGGLVCEECAAKQADLKRAYPVILTQDALYTLQFILTAPLERLYSFMVTDAVQKELTRFMKGYLGRYLQHDFKSLQFL</sequence>
<protein>
    <recommendedName>
        <fullName evidence="2 7">DNA repair protein RecO</fullName>
    </recommendedName>
    <alternativeName>
        <fullName evidence="6 7">Recombination protein O</fullName>
    </alternativeName>
</protein>
<feature type="domain" description="DNA replication/recombination mediator RecO N-terminal" evidence="8">
    <location>
        <begin position="4"/>
        <end position="74"/>
    </location>
</feature>
<evidence type="ECO:0000313" key="10">
    <source>
        <dbReference type="Proteomes" id="UP000637513"/>
    </source>
</evidence>
<evidence type="ECO:0000256" key="1">
    <source>
        <dbReference type="ARBA" id="ARBA00007452"/>
    </source>
</evidence>
<dbReference type="SUPFAM" id="SSF57863">
    <property type="entry name" value="ArfGap/RecO-like zinc finger"/>
    <property type="match status" value="1"/>
</dbReference>
<keyword evidence="4 7" id="KW-0233">DNA recombination</keyword>
<evidence type="ECO:0000313" key="9">
    <source>
        <dbReference type="EMBL" id="MBC8557030.1"/>
    </source>
</evidence>
<dbReference type="PANTHER" id="PTHR33991">
    <property type="entry name" value="DNA REPAIR PROTEIN RECO"/>
    <property type="match status" value="1"/>
</dbReference>
<dbReference type="InterPro" id="IPR042242">
    <property type="entry name" value="RecO_C"/>
</dbReference>
<dbReference type="RefSeq" id="WP_249303900.1">
    <property type="nucleotide sequence ID" value="NZ_JACRSW010000015.1"/>
</dbReference>
<evidence type="ECO:0000256" key="5">
    <source>
        <dbReference type="ARBA" id="ARBA00023204"/>
    </source>
</evidence>
<evidence type="ECO:0000259" key="8">
    <source>
        <dbReference type="Pfam" id="PF11967"/>
    </source>
</evidence>
<keyword evidence="10" id="KW-1185">Reference proteome</keyword>
<comment type="caution">
    <text evidence="9">The sequence shown here is derived from an EMBL/GenBank/DDBJ whole genome shotgun (WGS) entry which is preliminary data.</text>
</comment>
<dbReference type="EMBL" id="JACRSW010000015">
    <property type="protein sequence ID" value="MBC8557030.1"/>
    <property type="molecule type" value="Genomic_DNA"/>
</dbReference>
<organism evidence="9 10">
    <name type="scientific">Jutongia hominis</name>
    <dbReference type="NCBI Taxonomy" id="2763664"/>
    <lineage>
        <taxon>Bacteria</taxon>
        <taxon>Bacillati</taxon>
        <taxon>Bacillota</taxon>
        <taxon>Clostridia</taxon>
        <taxon>Lachnospirales</taxon>
        <taxon>Lachnospiraceae</taxon>
        <taxon>Jutongia</taxon>
    </lineage>
</organism>
<dbReference type="Gene3D" id="1.20.1440.120">
    <property type="entry name" value="Recombination protein O, C-terminal domain"/>
    <property type="match status" value="1"/>
</dbReference>
<dbReference type="SUPFAM" id="SSF50249">
    <property type="entry name" value="Nucleic acid-binding proteins"/>
    <property type="match status" value="1"/>
</dbReference>